<comment type="caution">
    <text evidence="2">The sequence shown here is derived from an EMBL/GenBank/DDBJ whole genome shotgun (WGS) entry which is preliminary data.</text>
</comment>
<dbReference type="RefSeq" id="WP_344302281.1">
    <property type="nucleotide sequence ID" value="NZ_BAAAQQ010000002.1"/>
</dbReference>
<feature type="transmembrane region" description="Helical" evidence="1">
    <location>
        <begin position="28"/>
        <end position="47"/>
    </location>
</feature>
<keyword evidence="3" id="KW-1185">Reference proteome</keyword>
<keyword evidence="1" id="KW-1133">Transmembrane helix</keyword>
<evidence type="ECO:0000313" key="3">
    <source>
        <dbReference type="Proteomes" id="UP001500575"/>
    </source>
</evidence>
<dbReference type="Pfam" id="PF04964">
    <property type="entry name" value="Flp_Fap"/>
    <property type="match status" value="1"/>
</dbReference>
<gene>
    <name evidence="2" type="ORF">GCM10009843_07530</name>
</gene>
<dbReference type="EMBL" id="BAAAQQ010000002">
    <property type="protein sequence ID" value="GAA2116938.1"/>
    <property type="molecule type" value="Genomic_DNA"/>
</dbReference>
<evidence type="ECO:0000256" key="1">
    <source>
        <dbReference type="SAM" id="Phobius"/>
    </source>
</evidence>
<name>A0ABN2XST6_9ACTN</name>
<keyword evidence="1" id="KW-0812">Transmembrane</keyword>
<organism evidence="2 3">
    <name type="scientific">Nocardioides bigeumensis</name>
    <dbReference type="NCBI Taxonomy" id="433657"/>
    <lineage>
        <taxon>Bacteria</taxon>
        <taxon>Bacillati</taxon>
        <taxon>Actinomycetota</taxon>
        <taxon>Actinomycetes</taxon>
        <taxon>Propionibacteriales</taxon>
        <taxon>Nocardioidaceae</taxon>
        <taxon>Nocardioides</taxon>
    </lineage>
</organism>
<dbReference type="InterPro" id="IPR007047">
    <property type="entry name" value="Flp_Fap"/>
</dbReference>
<protein>
    <recommendedName>
        <fullName evidence="4">Flp family type IVb pilin</fullName>
    </recommendedName>
</protein>
<accession>A0ABN2XST6</accession>
<evidence type="ECO:0000313" key="2">
    <source>
        <dbReference type="EMBL" id="GAA2116938.1"/>
    </source>
</evidence>
<dbReference type="Proteomes" id="UP001500575">
    <property type="component" value="Unassembled WGS sequence"/>
</dbReference>
<sequence>MSLVQLTWELALARVAKHSERGASAVEYGLLITGIAALIVIVVYAFGGQVEHLFSDTCGDIQASRGTTC</sequence>
<keyword evidence="1" id="KW-0472">Membrane</keyword>
<reference evidence="2 3" key="1">
    <citation type="journal article" date="2019" name="Int. J. Syst. Evol. Microbiol.">
        <title>The Global Catalogue of Microorganisms (GCM) 10K type strain sequencing project: providing services to taxonomists for standard genome sequencing and annotation.</title>
        <authorList>
            <consortium name="The Broad Institute Genomics Platform"/>
            <consortium name="The Broad Institute Genome Sequencing Center for Infectious Disease"/>
            <person name="Wu L."/>
            <person name="Ma J."/>
        </authorList>
    </citation>
    <scope>NUCLEOTIDE SEQUENCE [LARGE SCALE GENOMIC DNA]</scope>
    <source>
        <strain evidence="2 3">JCM 16021</strain>
    </source>
</reference>
<proteinExistence type="predicted"/>
<evidence type="ECO:0008006" key="4">
    <source>
        <dbReference type="Google" id="ProtNLM"/>
    </source>
</evidence>